<feature type="domain" description="SHSP" evidence="5">
    <location>
        <begin position="30"/>
        <end position="143"/>
    </location>
</feature>
<evidence type="ECO:0000256" key="4">
    <source>
        <dbReference type="SAM" id="MobiDB-lite"/>
    </source>
</evidence>
<protein>
    <submittedName>
        <fullName evidence="6">Hsp20 family protein</fullName>
    </submittedName>
</protein>
<dbReference type="Gene3D" id="2.60.40.790">
    <property type="match status" value="1"/>
</dbReference>
<dbReference type="CDD" id="cd06470">
    <property type="entry name" value="ACD_IbpA-B_like"/>
    <property type="match status" value="1"/>
</dbReference>
<dbReference type="RefSeq" id="WP_019018499.1">
    <property type="nucleotide sequence ID" value="NZ_BMXD01000001.1"/>
</dbReference>
<gene>
    <name evidence="6" type="ORF">ACFOEI_14155</name>
</gene>
<dbReference type="InterPro" id="IPR037913">
    <property type="entry name" value="ACD_IbpA/B"/>
</dbReference>
<evidence type="ECO:0000313" key="7">
    <source>
        <dbReference type="Proteomes" id="UP001595640"/>
    </source>
</evidence>
<proteinExistence type="inferred from homology"/>
<dbReference type="InterPro" id="IPR008978">
    <property type="entry name" value="HSP20-like_chaperone"/>
</dbReference>
<evidence type="ECO:0000313" key="6">
    <source>
        <dbReference type="EMBL" id="MFC3293195.1"/>
    </source>
</evidence>
<dbReference type="EMBL" id="JBHRUH010000031">
    <property type="protein sequence ID" value="MFC3293195.1"/>
    <property type="molecule type" value="Genomic_DNA"/>
</dbReference>
<evidence type="ECO:0000256" key="3">
    <source>
        <dbReference type="RuleBase" id="RU003616"/>
    </source>
</evidence>
<feature type="region of interest" description="Disordered" evidence="4">
    <location>
        <begin position="149"/>
        <end position="171"/>
    </location>
</feature>
<keyword evidence="1" id="KW-0346">Stress response</keyword>
<sequence length="171" mass="19301">MNTAFSLEPLFRHSIGFDRFNDLFERAFEGTTTSSFPPYNVEKHGDNEYRIVLAVAGFTEKDLSIKLEGGVLTVSGSKADEKGADNVSYMHQGIAQRSFKLTYRLEDHIEVQGARLENGLLVIDLLREIPEAEKPREIEINAIGQDQSRVRQLESKQAERVEEPAQMRTSA</sequence>
<keyword evidence="7" id="KW-1185">Reference proteome</keyword>
<evidence type="ECO:0000256" key="2">
    <source>
        <dbReference type="PROSITE-ProRule" id="PRU00285"/>
    </source>
</evidence>
<dbReference type="Pfam" id="PF00011">
    <property type="entry name" value="HSP20"/>
    <property type="match status" value="1"/>
</dbReference>
<dbReference type="PANTHER" id="PTHR47062">
    <property type="match status" value="1"/>
</dbReference>
<accession>A0ABV7M3S6</accession>
<feature type="compositionally biased region" description="Basic and acidic residues" evidence="4">
    <location>
        <begin position="149"/>
        <end position="165"/>
    </location>
</feature>
<dbReference type="Proteomes" id="UP001595640">
    <property type="component" value="Unassembled WGS sequence"/>
</dbReference>
<comment type="caution">
    <text evidence="6">The sequence shown here is derived from an EMBL/GenBank/DDBJ whole genome shotgun (WGS) entry which is preliminary data.</text>
</comment>
<dbReference type="SUPFAM" id="SSF49764">
    <property type="entry name" value="HSP20-like chaperones"/>
    <property type="match status" value="1"/>
</dbReference>
<organism evidence="6 7">
    <name type="scientific">Modicisalibacter luteus</name>
    <dbReference type="NCBI Taxonomy" id="453962"/>
    <lineage>
        <taxon>Bacteria</taxon>
        <taxon>Pseudomonadati</taxon>
        <taxon>Pseudomonadota</taxon>
        <taxon>Gammaproteobacteria</taxon>
        <taxon>Oceanospirillales</taxon>
        <taxon>Halomonadaceae</taxon>
        <taxon>Modicisalibacter</taxon>
    </lineage>
</organism>
<comment type="similarity">
    <text evidence="2 3">Belongs to the small heat shock protein (HSP20) family.</text>
</comment>
<evidence type="ECO:0000256" key="1">
    <source>
        <dbReference type="ARBA" id="ARBA00023016"/>
    </source>
</evidence>
<evidence type="ECO:0000259" key="5">
    <source>
        <dbReference type="PROSITE" id="PS01031"/>
    </source>
</evidence>
<dbReference type="InterPro" id="IPR002068">
    <property type="entry name" value="A-crystallin/Hsp20_dom"/>
</dbReference>
<name>A0ABV7M3S6_9GAMM</name>
<reference evidence="7" key="1">
    <citation type="journal article" date="2019" name="Int. J. Syst. Evol. Microbiol.">
        <title>The Global Catalogue of Microorganisms (GCM) 10K type strain sequencing project: providing services to taxonomists for standard genome sequencing and annotation.</title>
        <authorList>
            <consortium name="The Broad Institute Genomics Platform"/>
            <consortium name="The Broad Institute Genome Sequencing Center for Infectious Disease"/>
            <person name="Wu L."/>
            <person name="Ma J."/>
        </authorList>
    </citation>
    <scope>NUCLEOTIDE SEQUENCE [LARGE SCALE GENOMIC DNA]</scope>
    <source>
        <strain evidence="7">KCTC 12847</strain>
    </source>
</reference>
<dbReference type="PROSITE" id="PS01031">
    <property type="entry name" value="SHSP"/>
    <property type="match status" value="1"/>
</dbReference>
<dbReference type="PANTHER" id="PTHR47062:SF1">
    <property type="entry name" value="SMALL HEAT SHOCK PROTEIN IBPA"/>
    <property type="match status" value="1"/>
</dbReference>